<reference evidence="2 3" key="1">
    <citation type="submission" date="2023-07" db="EMBL/GenBank/DDBJ databases">
        <title>Genomic Encyclopedia of Type Strains, Phase IV (KMG-IV): sequencing the most valuable type-strain genomes for metagenomic binning, comparative biology and taxonomic classification.</title>
        <authorList>
            <person name="Goeker M."/>
        </authorList>
    </citation>
    <scope>NUCLEOTIDE SEQUENCE [LARGE SCALE GENOMIC DNA]</scope>
    <source>
        <strain evidence="2 3">B6-8</strain>
    </source>
</reference>
<dbReference type="RefSeq" id="WP_266349288.1">
    <property type="nucleotide sequence ID" value="NZ_JAPKNG010000003.1"/>
</dbReference>
<name>A0ABU0H966_9HYPH</name>
<keyword evidence="1" id="KW-0812">Transmembrane</keyword>
<dbReference type="EMBL" id="JAUSVO010000003">
    <property type="protein sequence ID" value="MDQ0438403.1"/>
    <property type="molecule type" value="Genomic_DNA"/>
</dbReference>
<accession>A0ABU0H966</accession>
<keyword evidence="1" id="KW-0472">Membrane</keyword>
<proteinExistence type="predicted"/>
<organism evidence="2 3">
    <name type="scientific">Kaistia dalseonensis</name>
    <dbReference type="NCBI Taxonomy" id="410840"/>
    <lineage>
        <taxon>Bacteria</taxon>
        <taxon>Pseudomonadati</taxon>
        <taxon>Pseudomonadota</taxon>
        <taxon>Alphaproteobacteria</taxon>
        <taxon>Hyphomicrobiales</taxon>
        <taxon>Kaistiaceae</taxon>
        <taxon>Kaistia</taxon>
    </lineage>
</organism>
<evidence type="ECO:0000313" key="3">
    <source>
        <dbReference type="Proteomes" id="UP001241603"/>
    </source>
</evidence>
<gene>
    <name evidence="2" type="ORF">QO014_002795</name>
</gene>
<evidence type="ECO:0000256" key="1">
    <source>
        <dbReference type="SAM" id="Phobius"/>
    </source>
</evidence>
<comment type="caution">
    <text evidence="2">The sequence shown here is derived from an EMBL/GenBank/DDBJ whole genome shotgun (WGS) entry which is preliminary data.</text>
</comment>
<protein>
    <submittedName>
        <fullName evidence="2">Uncharacterized protein</fullName>
    </submittedName>
</protein>
<evidence type="ECO:0000313" key="2">
    <source>
        <dbReference type="EMBL" id="MDQ0438403.1"/>
    </source>
</evidence>
<dbReference type="Proteomes" id="UP001241603">
    <property type="component" value="Unassembled WGS sequence"/>
</dbReference>
<sequence length="89" mass="9383">MDAITTAIATILTSYGLSGVVIMALGYFAWNRSQRLDEVQDKRIAEGREALTAMKAAADSAAAVADGQEAVALGLERLKTAIDNQGRAQ</sequence>
<keyword evidence="3" id="KW-1185">Reference proteome</keyword>
<feature type="transmembrane region" description="Helical" evidence="1">
    <location>
        <begin position="6"/>
        <end position="30"/>
    </location>
</feature>
<keyword evidence="1" id="KW-1133">Transmembrane helix</keyword>